<dbReference type="Pfam" id="PF00332">
    <property type="entry name" value="Glyco_hydro_17"/>
    <property type="match status" value="1"/>
</dbReference>
<dbReference type="AlphaFoldDB" id="A0AAW1GN04"/>
<protein>
    <recommendedName>
        <fullName evidence="9">Glucan endo-1,3-beta-D-glucosidase</fullName>
    </recommendedName>
</protein>
<evidence type="ECO:0000313" key="8">
    <source>
        <dbReference type="Proteomes" id="UP001443914"/>
    </source>
</evidence>
<comment type="caution">
    <text evidence="7">The sequence shown here is derived from an EMBL/GenBank/DDBJ whole genome shotgun (WGS) entry which is preliminary data.</text>
</comment>
<evidence type="ECO:0000256" key="1">
    <source>
        <dbReference type="ARBA" id="ARBA00008773"/>
    </source>
</evidence>
<dbReference type="Proteomes" id="UP001443914">
    <property type="component" value="Unassembled WGS sequence"/>
</dbReference>
<evidence type="ECO:0000256" key="6">
    <source>
        <dbReference type="SAM" id="SignalP"/>
    </source>
</evidence>
<proteinExistence type="inferred from homology"/>
<evidence type="ECO:0000256" key="5">
    <source>
        <dbReference type="RuleBase" id="RU004336"/>
    </source>
</evidence>
<dbReference type="GO" id="GO:0005975">
    <property type="term" value="P:carbohydrate metabolic process"/>
    <property type="evidence" value="ECO:0007669"/>
    <property type="project" value="InterPro"/>
</dbReference>
<dbReference type="EMBL" id="JBDFQZ010000014">
    <property type="protein sequence ID" value="KAK9664403.1"/>
    <property type="molecule type" value="Genomic_DNA"/>
</dbReference>
<comment type="similarity">
    <text evidence="1 4">Belongs to the glycosyl hydrolase 17 family.</text>
</comment>
<reference evidence="7" key="1">
    <citation type="submission" date="2024-03" db="EMBL/GenBank/DDBJ databases">
        <title>WGS assembly of Saponaria officinalis var. Norfolk2.</title>
        <authorList>
            <person name="Jenkins J."/>
            <person name="Shu S."/>
            <person name="Grimwood J."/>
            <person name="Barry K."/>
            <person name="Goodstein D."/>
            <person name="Schmutz J."/>
            <person name="Leebens-Mack J."/>
            <person name="Osbourn A."/>
        </authorList>
    </citation>
    <scope>NUCLEOTIDE SEQUENCE [LARGE SCALE GENOMIC DNA]</scope>
    <source>
        <strain evidence="7">JIC</strain>
    </source>
</reference>
<sequence>MAFHKMISFLVVGILVAANLHLSDAHVGVLYGTMGDNLPAPKEVVCGLLASNNITRVRLLEPNKEVLTALKGKNVEVLLGFPNQDIFTTTTDPLFDQWVSVNVKPYVPDVKIKYIVLGTDLSRNSDHNKYTFGAFPVMQGIHKSLQKQGIKDVKVTTSCDPSIIMQNGPNPAPSTVKMWNESATFLKDVLKFISENGAPLFVNMHPYYELIKHPNEVKLDFALFNATGNVLTDGKLGYQNKFDAMLDSFYTALEKEGYPEMDVIISETGWPSAGGVAATPENQKMYITNLVQHLSKGTPKRPNKPIQVYLNLFDENRRGRPEIEKHFGVFTADQQPKFPVHFN</sequence>
<dbReference type="FunFam" id="3.20.20.80:FF:000010">
    <property type="entry name" value="glucan endo-1,3-beta-glucosidase, basic"/>
    <property type="match status" value="1"/>
</dbReference>
<dbReference type="InterPro" id="IPR000490">
    <property type="entry name" value="Glyco_hydro_17"/>
</dbReference>
<evidence type="ECO:0008006" key="9">
    <source>
        <dbReference type="Google" id="ProtNLM"/>
    </source>
</evidence>
<dbReference type="SUPFAM" id="SSF51445">
    <property type="entry name" value="(Trans)glycosidases"/>
    <property type="match status" value="1"/>
</dbReference>
<dbReference type="GO" id="GO:0004553">
    <property type="term" value="F:hydrolase activity, hydrolyzing O-glycosyl compounds"/>
    <property type="evidence" value="ECO:0007669"/>
    <property type="project" value="InterPro"/>
</dbReference>
<accession>A0AAW1GN04</accession>
<keyword evidence="8" id="KW-1185">Reference proteome</keyword>
<feature type="signal peptide" evidence="6">
    <location>
        <begin position="1"/>
        <end position="25"/>
    </location>
</feature>
<organism evidence="7 8">
    <name type="scientific">Saponaria officinalis</name>
    <name type="common">Common soapwort</name>
    <name type="synonym">Lychnis saponaria</name>
    <dbReference type="NCBI Taxonomy" id="3572"/>
    <lineage>
        <taxon>Eukaryota</taxon>
        <taxon>Viridiplantae</taxon>
        <taxon>Streptophyta</taxon>
        <taxon>Embryophyta</taxon>
        <taxon>Tracheophyta</taxon>
        <taxon>Spermatophyta</taxon>
        <taxon>Magnoliopsida</taxon>
        <taxon>eudicotyledons</taxon>
        <taxon>Gunneridae</taxon>
        <taxon>Pentapetalae</taxon>
        <taxon>Caryophyllales</taxon>
        <taxon>Caryophyllaceae</taxon>
        <taxon>Caryophylleae</taxon>
        <taxon>Saponaria</taxon>
    </lineage>
</organism>
<dbReference type="InterPro" id="IPR044965">
    <property type="entry name" value="Glyco_hydro_17_plant"/>
</dbReference>
<keyword evidence="2 5" id="KW-0378">Hydrolase</keyword>
<evidence type="ECO:0000256" key="4">
    <source>
        <dbReference type="RuleBase" id="RU004335"/>
    </source>
</evidence>
<keyword evidence="6" id="KW-0732">Signal</keyword>
<name>A0AAW1GN04_SAPOF</name>
<dbReference type="PANTHER" id="PTHR32227">
    <property type="entry name" value="GLUCAN ENDO-1,3-BETA-GLUCOSIDASE BG1-RELATED-RELATED"/>
    <property type="match status" value="1"/>
</dbReference>
<evidence type="ECO:0000313" key="7">
    <source>
        <dbReference type="EMBL" id="KAK9664403.1"/>
    </source>
</evidence>
<evidence type="ECO:0000256" key="3">
    <source>
        <dbReference type="ARBA" id="ARBA00023295"/>
    </source>
</evidence>
<feature type="chain" id="PRO_5043665437" description="Glucan endo-1,3-beta-D-glucosidase" evidence="6">
    <location>
        <begin position="26"/>
        <end position="343"/>
    </location>
</feature>
<dbReference type="Gene3D" id="3.20.20.80">
    <property type="entry name" value="Glycosidases"/>
    <property type="match status" value="1"/>
</dbReference>
<evidence type="ECO:0000256" key="2">
    <source>
        <dbReference type="ARBA" id="ARBA00022801"/>
    </source>
</evidence>
<gene>
    <name evidence="7" type="ORF">RND81_14G039200</name>
</gene>
<dbReference type="PROSITE" id="PS00587">
    <property type="entry name" value="GLYCOSYL_HYDROL_F17"/>
    <property type="match status" value="1"/>
</dbReference>
<dbReference type="InterPro" id="IPR017853">
    <property type="entry name" value="GH"/>
</dbReference>
<keyword evidence="3 5" id="KW-0326">Glycosidase</keyword>